<dbReference type="NCBIfam" id="NF001989">
    <property type="entry name" value="PRK00784.1"/>
    <property type="match status" value="1"/>
</dbReference>
<dbReference type="InterPro" id="IPR027417">
    <property type="entry name" value="P-loop_NTPase"/>
</dbReference>
<evidence type="ECO:0000313" key="11">
    <source>
        <dbReference type="Proteomes" id="UP000596427"/>
    </source>
</evidence>
<dbReference type="PANTHER" id="PTHR21343">
    <property type="entry name" value="DETHIOBIOTIN SYNTHETASE"/>
    <property type="match status" value="1"/>
</dbReference>
<evidence type="ECO:0000256" key="2">
    <source>
        <dbReference type="ARBA" id="ARBA00006205"/>
    </source>
</evidence>
<dbReference type="Gene3D" id="3.40.50.300">
    <property type="entry name" value="P-loop containing nucleotide triphosphate hydrolases"/>
    <property type="match status" value="1"/>
</dbReference>
<dbReference type="GO" id="GO:0003824">
    <property type="term" value="F:catalytic activity"/>
    <property type="evidence" value="ECO:0007669"/>
    <property type="project" value="InterPro"/>
</dbReference>
<dbReference type="AlphaFoldDB" id="A0A974SHK4"/>
<dbReference type="InterPro" id="IPR002586">
    <property type="entry name" value="CobQ/CobB/MinD/ParA_Nub-bd_dom"/>
</dbReference>
<dbReference type="GO" id="GO:0015420">
    <property type="term" value="F:ABC-type vitamin B12 transporter activity"/>
    <property type="evidence" value="ECO:0007669"/>
    <property type="project" value="UniProtKB-UniRule"/>
</dbReference>
<dbReference type="InterPro" id="IPR011698">
    <property type="entry name" value="GATase_3"/>
</dbReference>
<feature type="active site" evidence="7">
    <location>
        <position position="430"/>
    </location>
</feature>
<dbReference type="NCBIfam" id="TIGR00313">
    <property type="entry name" value="cobQ"/>
    <property type="match status" value="1"/>
</dbReference>
<name>A0A974SHK4_9HYPH</name>
<gene>
    <name evidence="7" type="primary">cobQ</name>
    <name evidence="10" type="ORF">EZH22_20545</name>
</gene>
<dbReference type="CDD" id="cd01750">
    <property type="entry name" value="GATase1_CobQ"/>
    <property type="match status" value="1"/>
</dbReference>
<feature type="domain" description="CobB/CobQ-like glutamine amidotransferase" evidence="9">
    <location>
        <begin position="254"/>
        <end position="437"/>
    </location>
</feature>
<proteinExistence type="inferred from homology"/>
<keyword evidence="11" id="KW-1185">Reference proteome</keyword>
<dbReference type="HAMAP" id="MF_00028">
    <property type="entry name" value="CobQ"/>
    <property type="match status" value="1"/>
</dbReference>
<evidence type="ECO:0000256" key="1">
    <source>
        <dbReference type="ARBA" id="ARBA00004953"/>
    </source>
</evidence>
<organism evidence="10 11">
    <name type="scientific">Xanthobacter dioxanivorans</name>
    <dbReference type="NCBI Taxonomy" id="2528964"/>
    <lineage>
        <taxon>Bacteria</taxon>
        <taxon>Pseudomonadati</taxon>
        <taxon>Pseudomonadota</taxon>
        <taxon>Alphaproteobacteria</taxon>
        <taxon>Hyphomicrobiales</taxon>
        <taxon>Xanthobacteraceae</taxon>
        <taxon>Xanthobacter</taxon>
    </lineage>
</organism>
<dbReference type="Proteomes" id="UP000596427">
    <property type="component" value="Chromosome"/>
</dbReference>
<comment type="similarity">
    <text evidence="2 7">Belongs to the CobB/CobQ family. CobQ subfamily.</text>
</comment>
<dbReference type="InterPro" id="IPR029062">
    <property type="entry name" value="Class_I_gatase-like"/>
</dbReference>
<dbReference type="Gene3D" id="3.40.50.880">
    <property type="match status" value="1"/>
</dbReference>
<reference evidence="10 11" key="1">
    <citation type="submission" date="2020-10" db="EMBL/GenBank/DDBJ databases">
        <title>Degradation of 1,4-Dioxane by Xanthobacter sp. YN2, via a Novel Group-2 Soluble Di-Iron Monooxygenase.</title>
        <authorList>
            <person name="Ma F."/>
            <person name="Wang Y."/>
            <person name="Yang J."/>
            <person name="Guo H."/>
            <person name="Su D."/>
            <person name="Yu L."/>
        </authorList>
    </citation>
    <scope>NUCLEOTIDE SEQUENCE [LARGE SCALE GENOMIC DNA]</scope>
    <source>
        <strain evidence="10 11">YN2</strain>
    </source>
</reference>
<dbReference type="PROSITE" id="PS51274">
    <property type="entry name" value="GATASE_COBBQ"/>
    <property type="match status" value="1"/>
</dbReference>
<dbReference type="Pfam" id="PF01656">
    <property type="entry name" value="CbiA"/>
    <property type="match status" value="1"/>
</dbReference>
<feature type="domain" description="CobQ/CobB/MinD/ParA nucleotide binding" evidence="8">
    <location>
        <begin position="5"/>
        <end position="237"/>
    </location>
</feature>
<keyword evidence="4 7" id="KW-0169">Cobalamin biosynthesis</keyword>
<accession>A0A974SHK4</accession>
<evidence type="ECO:0000256" key="3">
    <source>
        <dbReference type="ARBA" id="ARBA00019833"/>
    </source>
</evidence>
<comment type="pathway">
    <text evidence="1 7">Cofactor biosynthesis; adenosylcobalamin biosynthesis.</text>
</comment>
<dbReference type="InterPro" id="IPR033949">
    <property type="entry name" value="CobQ_GATase1"/>
</dbReference>
<evidence type="ECO:0000256" key="7">
    <source>
        <dbReference type="HAMAP-Rule" id="MF_00028"/>
    </source>
</evidence>
<dbReference type="InterPro" id="IPR004459">
    <property type="entry name" value="CobQ_synth"/>
</dbReference>
<sequence>MARALMFQGTGSDVGKSLLVAGLARAFTLRGLKVRPFKPQNMSNNAAVTADGGEIGRAQALQAQAARVPSSVHMNPVLLKPQGESGAQVVVQGRVHGTAKAAAYQGMKPSLLPFVLESFGRLKAEADLVLVEGAGSASEVNLRTGDIANMGFARAADVPVVVIGDIDRGGVIASLVGTKVVVDPADAALIAGFVVNRFRGDPSLFSAGMALIAEKTGWAALGLVPHFADAARLPAEDALALSAPPAPNPGATVRICVPILPHVSNFDDLDPLDAEPQVEVSRIRPHETLPPDTDLVLLIGSKATIADLAALKAEGLHHDILAFARRGGRVLGLCGGYQMLGETIADPEGVEGEPRIARGLGLLKAHTVLSGEKRLEEVTGTAAGAVFSGYEMHMGITAGTDTQRPFAMLSDGRADGAIAASGRVAGTYVHGLFASDAFRRSWLEGLGAEDTGVAYEREVEATLDRLAAHLEGHLDLDRLLSLAR</sequence>
<dbReference type="GO" id="GO:0009236">
    <property type="term" value="P:cobalamin biosynthetic process"/>
    <property type="evidence" value="ECO:0007669"/>
    <property type="project" value="UniProtKB-UniRule"/>
</dbReference>
<evidence type="ECO:0000313" key="10">
    <source>
        <dbReference type="EMBL" id="QRG05452.1"/>
    </source>
</evidence>
<comment type="function">
    <text evidence="6 7">Catalyzes amidations at positions B, D, E, and G on adenosylcobyrinic A,C-diamide. NH(2) groups are provided by glutamine, and one molecule of ATP is hydrogenolyzed for each amidation.</text>
</comment>
<dbReference type="RefSeq" id="WP_203192316.1">
    <property type="nucleotide sequence ID" value="NZ_CP063362.1"/>
</dbReference>
<protein>
    <recommendedName>
        <fullName evidence="3 7">Cobyric acid synthase</fullName>
    </recommendedName>
</protein>
<keyword evidence="5 7" id="KW-0315">Glutamine amidotransferase</keyword>
<dbReference type="KEGG" id="xdi:EZH22_20545"/>
<evidence type="ECO:0000256" key="6">
    <source>
        <dbReference type="ARBA" id="ARBA00025166"/>
    </source>
</evidence>
<dbReference type="SUPFAM" id="SSF52317">
    <property type="entry name" value="Class I glutamine amidotransferase-like"/>
    <property type="match status" value="1"/>
</dbReference>
<evidence type="ECO:0000259" key="9">
    <source>
        <dbReference type="Pfam" id="PF07685"/>
    </source>
</evidence>
<dbReference type="Pfam" id="PF07685">
    <property type="entry name" value="GATase_3"/>
    <property type="match status" value="1"/>
</dbReference>
<dbReference type="EMBL" id="CP063362">
    <property type="protein sequence ID" value="QRG05452.1"/>
    <property type="molecule type" value="Genomic_DNA"/>
</dbReference>
<evidence type="ECO:0000256" key="5">
    <source>
        <dbReference type="ARBA" id="ARBA00022962"/>
    </source>
</evidence>
<dbReference type="PANTHER" id="PTHR21343:SF1">
    <property type="entry name" value="COBYRIC ACID SYNTHASE"/>
    <property type="match status" value="1"/>
</dbReference>
<evidence type="ECO:0000256" key="4">
    <source>
        <dbReference type="ARBA" id="ARBA00022573"/>
    </source>
</evidence>
<evidence type="ECO:0000259" key="8">
    <source>
        <dbReference type="Pfam" id="PF01656"/>
    </source>
</evidence>
<dbReference type="SUPFAM" id="SSF52540">
    <property type="entry name" value="P-loop containing nucleoside triphosphate hydrolases"/>
    <property type="match status" value="1"/>
</dbReference>
<feature type="active site" description="Nucleophile" evidence="7">
    <location>
        <position position="334"/>
    </location>
</feature>